<evidence type="ECO:0000313" key="1">
    <source>
        <dbReference type="EMBL" id="JAD38906.1"/>
    </source>
</evidence>
<name>A0A0A8ZJC1_ARUDO</name>
<sequence>MVRALSLSFRRKFCRKLCILRAYMSAQAHVSRWVLNWSFEKLVELIQ</sequence>
<proteinExistence type="predicted"/>
<reference evidence="1" key="1">
    <citation type="submission" date="2014-09" db="EMBL/GenBank/DDBJ databases">
        <authorList>
            <person name="Magalhaes I.L.F."/>
            <person name="Oliveira U."/>
            <person name="Santos F.R."/>
            <person name="Vidigal T.H.D.A."/>
            <person name="Brescovit A.D."/>
            <person name="Santos A.J."/>
        </authorList>
    </citation>
    <scope>NUCLEOTIDE SEQUENCE</scope>
    <source>
        <tissue evidence="1">Shoot tissue taken approximately 20 cm above the soil surface</tissue>
    </source>
</reference>
<accession>A0A0A8ZJC1</accession>
<reference evidence="1" key="2">
    <citation type="journal article" date="2015" name="Data Brief">
        <title>Shoot transcriptome of the giant reed, Arundo donax.</title>
        <authorList>
            <person name="Barrero R.A."/>
            <person name="Guerrero F.D."/>
            <person name="Moolhuijzen P."/>
            <person name="Goolsby J.A."/>
            <person name="Tidwell J."/>
            <person name="Bellgard S.E."/>
            <person name="Bellgard M.I."/>
        </authorList>
    </citation>
    <scope>NUCLEOTIDE SEQUENCE</scope>
    <source>
        <tissue evidence="1">Shoot tissue taken approximately 20 cm above the soil surface</tissue>
    </source>
</reference>
<protein>
    <submittedName>
        <fullName evidence="1">Uncharacterized protein</fullName>
    </submittedName>
</protein>
<organism evidence="1">
    <name type="scientific">Arundo donax</name>
    <name type="common">Giant reed</name>
    <name type="synonym">Donax arundinaceus</name>
    <dbReference type="NCBI Taxonomy" id="35708"/>
    <lineage>
        <taxon>Eukaryota</taxon>
        <taxon>Viridiplantae</taxon>
        <taxon>Streptophyta</taxon>
        <taxon>Embryophyta</taxon>
        <taxon>Tracheophyta</taxon>
        <taxon>Spermatophyta</taxon>
        <taxon>Magnoliopsida</taxon>
        <taxon>Liliopsida</taxon>
        <taxon>Poales</taxon>
        <taxon>Poaceae</taxon>
        <taxon>PACMAD clade</taxon>
        <taxon>Arundinoideae</taxon>
        <taxon>Arundineae</taxon>
        <taxon>Arundo</taxon>
    </lineage>
</organism>
<dbReference type="EMBL" id="GBRH01258989">
    <property type="protein sequence ID" value="JAD38906.1"/>
    <property type="molecule type" value="Transcribed_RNA"/>
</dbReference>
<dbReference type="AlphaFoldDB" id="A0A0A8ZJC1"/>